<proteinExistence type="predicted"/>
<dbReference type="AlphaFoldDB" id="A0A6L2Q595"/>
<organism evidence="2 3">
    <name type="scientific">Coptotermes formosanus</name>
    <name type="common">Formosan subterranean termite</name>
    <dbReference type="NCBI Taxonomy" id="36987"/>
    <lineage>
        <taxon>Eukaryota</taxon>
        <taxon>Metazoa</taxon>
        <taxon>Ecdysozoa</taxon>
        <taxon>Arthropoda</taxon>
        <taxon>Hexapoda</taxon>
        <taxon>Insecta</taxon>
        <taxon>Pterygota</taxon>
        <taxon>Neoptera</taxon>
        <taxon>Polyneoptera</taxon>
        <taxon>Dictyoptera</taxon>
        <taxon>Blattodea</taxon>
        <taxon>Blattoidea</taxon>
        <taxon>Termitoidae</taxon>
        <taxon>Rhinotermitidae</taxon>
        <taxon>Coptotermes</taxon>
    </lineage>
</organism>
<comment type="caution">
    <text evidence="2">The sequence shown here is derived from an EMBL/GenBank/DDBJ whole genome shotgun (WGS) entry which is preliminary data.</text>
</comment>
<sequence length="212" mass="24547">MRPVPHSEHLPVHPPTHLTAEHESEHEAHTEVQNDEKDDPTFKASTSSCEHHLLTQGDLNDLVQDLKLSKNQAELLGSMLKGWNLLQNDTKMCFFRNRQDVFQDLYSEENDLVYCNNICTVMDVLGHEHKTTDWRLFIDSSKTSLKVVLLHNGNKFPSVPLAYATNMKETYENTKILLEKIQYDKYCWTICCDLKVTALLMADWQDNPMIGW</sequence>
<dbReference type="PANTHER" id="PTHR46114">
    <property type="entry name" value="APPLE DOMAIN-CONTAINING PROTEIN"/>
    <property type="match status" value="1"/>
</dbReference>
<evidence type="ECO:0000313" key="2">
    <source>
        <dbReference type="EMBL" id="GFG37027.1"/>
    </source>
</evidence>
<name>A0A6L2Q595_COPFO</name>
<feature type="compositionally biased region" description="Basic and acidic residues" evidence="1">
    <location>
        <begin position="1"/>
        <end position="11"/>
    </location>
</feature>
<gene>
    <name evidence="2" type="ORF">Cfor_05729</name>
</gene>
<feature type="region of interest" description="Disordered" evidence="1">
    <location>
        <begin position="1"/>
        <end position="45"/>
    </location>
</feature>
<accession>A0A6L2Q595</accession>
<evidence type="ECO:0000256" key="1">
    <source>
        <dbReference type="SAM" id="MobiDB-lite"/>
    </source>
</evidence>
<dbReference type="PANTHER" id="PTHR46114:SF1">
    <property type="entry name" value="ZAD DOMAIN-CONTAINING PROTEIN"/>
    <property type="match status" value="1"/>
</dbReference>
<evidence type="ECO:0000313" key="3">
    <source>
        <dbReference type="Proteomes" id="UP000502823"/>
    </source>
</evidence>
<dbReference type="EMBL" id="BLKM01009501">
    <property type="protein sequence ID" value="GFG37027.1"/>
    <property type="molecule type" value="Genomic_DNA"/>
</dbReference>
<reference evidence="3" key="1">
    <citation type="submission" date="2020-01" db="EMBL/GenBank/DDBJ databases">
        <title>Draft genome sequence of the Termite Coptotermes fromosanus.</title>
        <authorList>
            <person name="Itakura S."/>
            <person name="Yosikawa Y."/>
            <person name="Umezawa K."/>
        </authorList>
    </citation>
    <scope>NUCLEOTIDE SEQUENCE [LARGE SCALE GENOMIC DNA]</scope>
</reference>
<feature type="compositionally biased region" description="Basic and acidic residues" evidence="1">
    <location>
        <begin position="19"/>
        <end position="41"/>
    </location>
</feature>
<protein>
    <submittedName>
        <fullName evidence="2">Uncharacterized protein</fullName>
    </submittedName>
</protein>
<dbReference type="OrthoDB" id="8063408at2759"/>
<dbReference type="InParanoid" id="A0A6L2Q595"/>
<dbReference type="Proteomes" id="UP000502823">
    <property type="component" value="Unassembled WGS sequence"/>
</dbReference>
<keyword evidence="3" id="KW-1185">Reference proteome</keyword>